<keyword evidence="2" id="KW-0472">Membrane</keyword>
<evidence type="ECO:0000313" key="4">
    <source>
        <dbReference type="Proteomes" id="UP001213681"/>
    </source>
</evidence>
<keyword evidence="2" id="KW-0812">Transmembrane</keyword>
<protein>
    <submittedName>
        <fullName evidence="3">Uncharacterized protein</fullName>
    </submittedName>
</protein>
<evidence type="ECO:0000256" key="1">
    <source>
        <dbReference type="SAM" id="MobiDB-lite"/>
    </source>
</evidence>
<keyword evidence="4" id="KW-1185">Reference proteome</keyword>
<feature type="region of interest" description="Disordered" evidence="1">
    <location>
        <begin position="1"/>
        <end position="24"/>
    </location>
</feature>
<keyword evidence="2" id="KW-1133">Transmembrane helix</keyword>
<organism evidence="3 4">
    <name type="scientific">Penicillium daleae</name>
    <dbReference type="NCBI Taxonomy" id="63821"/>
    <lineage>
        <taxon>Eukaryota</taxon>
        <taxon>Fungi</taxon>
        <taxon>Dikarya</taxon>
        <taxon>Ascomycota</taxon>
        <taxon>Pezizomycotina</taxon>
        <taxon>Eurotiomycetes</taxon>
        <taxon>Eurotiomycetidae</taxon>
        <taxon>Eurotiales</taxon>
        <taxon>Aspergillaceae</taxon>
        <taxon>Penicillium</taxon>
    </lineage>
</organism>
<dbReference type="EMBL" id="JAPVEA010000002">
    <property type="protein sequence ID" value="KAJ5460545.1"/>
    <property type="molecule type" value="Genomic_DNA"/>
</dbReference>
<dbReference type="Proteomes" id="UP001213681">
    <property type="component" value="Unassembled WGS sequence"/>
</dbReference>
<dbReference type="GeneID" id="81595723"/>
<gene>
    <name evidence="3" type="ORF">N7458_002097</name>
</gene>
<evidence type="ECO:0000256" key="2">
    <source>
        <dbReference type="SAM" id="Phobius"/>
    </source>
</evidence>
<comment type="caution">
    <text evidence="3">The sequence shown here is derived from an EMBL/GenBank/DDBJ whole genome shotgun (WGS) entry which is preliminary data.</text>
</comment>
<sequence>MLHKISSPSATLNAPPNRHTKMFPKSLAPQIRGPSLGLLAALSVCLVMNLGALFSLHILTRGTWGYIYLAGDRPRELPLKVRTI</sequence>
<feature type="compositionally biased region" description="Polar residues" evidence="1">
    <location>
        <begin position="1"/>
        <end position="14"/>
    </location>
</feature>
<reference evidence="3" key="2">
    <citation type="journal article" date="2023" name="IMA Fungus">
        <title>Comparative genomic study of the Penicillium genus elucidates a diverse pangenome and 15 lateral gene transfer events.</title>
        <authorList>
            <person name="Petersen C."/>
            <person name="Sorensen T."/>
            <person name="Nielsen M.R."/>
            <person name="Sondergaard T.E."/>
            <person name="Sorensen J.L."/>
            <person name="Fitzpatrick D.A."/>
            <person name="Frisvad J.C."/>
            <person name="Nielsen K.L."/>
        </authorList>
    </citation>
    <scope>NUCLEOTIDE SEQUENCE</scope>
    <source>
        <strain evidence="3">IBT 16125</strain>
    </source>
</reference>
<name>A0AAD6CC65_9EURO</name>
<accession>A0AAD6CC65</accession>
<feature type="transmembrane region" description="Helical" evidence="2">
    <location>
        <begin position="36"/>
        <end position="59"/>
    </location>
</feature>
<evidence type="ECO:0000313" key="3">
    <source>
        <dbReference type="EMBL" id="KAJ5460545.1"/>
    </source>
</evidence>
<proteinExistence type="predicted"/>
<dbReference type="RefSeq" id="XP_056769587.1">
    <property type="nucleotide sequence ID" value="XM_056905480.1"/>
</dbReference>
<dbReference type="AlphaFoldDB" id="A0AAD6CC65"/>
<reference evidence="3" key="1">
    <citation type="submission" date="2022-12" db="EMBL/GenBank/DDBJ databases">
        <authorList>
            <person name="Petersen C."/>
        </authorList>
    </citation>
    <scope>NUCLEOTIDE SEQUENCE</scope>
    <source>
        <strain evidence="3">IBT 16125</strain>
    </source>
</reference>